<reference evidence="2 3" key="1">
    <citation type="submission" date="2021-07" db="EMBL/GenBank/DDBJ databases">
        <title>Flavobacterium WSW3-B6 sp.nov, isolated from seaweed.</title>
        <authorList>
            <person name="Muhammad N."/>
            <person name="Ho H."/>
            <person name="Lee Y.-J."/>
            <person name="Nguyen T."/>
            <person name="Ho J."/>
            <person name="Kim S.-G."/>
        </authorList>
    </citation>
    <scope>NUCLEOTIDE SEQUENCE [LARGE SCALE GENOMIC DNA]</scope>
    <source>
        <strain evidence="2 3">WSW3-B6</strain>
    </source>
</reference>
<dbReference type="Gene3D" id="3.30.2310.20">
    <property type="entry name" value="RelE-like"/>
    <property type="match status" value="1"/>
</dbReference>
<evidence type="ECO:0000256" key="1">
    <source>
        <dbReference type="ARBA" id="ARBA00022649"/>
    </source>
</evidence>
<dbReference type="RefSeq" id="WP_220639557.1">
    <property type="nucleotide sequence ID" value="NZ_CP080429.1"/>
</dbReference>
<organism evidence="2 3">
    <name type="scientific">Flavobacterium litorale</name>
    <dbReference type="NCBI Taxonomy" id="2856519"/>
    <lineage>
        <taxon>Bacteria</taxon>
        <taxon>Pseudomonadati</taxon>
        <taxon>Bacteroidota</taxon>
        <taxon>Flavobacteriia</taxon>
        <taxon>Flavobacteriales</taxon>
        <taxon>Flavobacteriaceae</taxon>
        <taxon>Flavobacterium</taxon>
    </lineage>
</organism>
<keyword evidence="3" id="KW-1185">Reference proteome</keyword>
<sequence>MIIEWSPLAKSDYWKNIEYLEKNWSPKEVVSFIKEVEYHIMLLQNDTVHFTKTGYKNVFKIVVVKQISLFYRINNTTIELLRFWNNYQDLNKFKLK</sequence>
<keyword evidence="1" id="KW-1277">Toxin-antitoxin system</keyword>
<dbReference type="EMBL" id="CP080429">
    <property type="protein sequence ID" value="QYJ67210.1"/>
    <property type="molecule type" value="Genomic_DNA"/>
</dbReference>
<accession>A0ABX8V8Q1</accession>
<gene>
    <name evidence="2" type="ORF">K1I41_06435</name>
</gene>
<dbReference type="InterPro" id="IPR035093">
    <property type="entry name" value="RelE/ParE_toxin_dom_sf"/>
</dbReference>
<dbReference type="Proteomes" id="UP000825381">
    <property type="component" value="Chromosome"/>
</dbReference>
<name>A0ABX8V8Q1_9FLAO</name>
<proteinExistence type="predicted"/>
<evidence type="ECO:0000313" key="3">
    <source>
        <dbReference type="Proteomes" id="UP000825381"/>
    </source>
</evidence>
<protein>
    <submittedName>
        <fullName evidence="2">Type II toxin-antitoxin system RelE/ParE family toxin</fullName>
    </submittedName>
</protein>
<dbReference type="Pfam" id="PF05016">
    <property type="entry name" value="ParE_toxin"/>
    <property type="match status" value="1"/>
</dbReference>
<evidence type="ECO:0000313" key="2">
    <source>
        <dbReference type="EMBL" id="QYJ67210.1"/>
    </source>
</evidence>
<dbReference type="InterPro" id="IPR007712">
    <property type="entry name" value="RelE/ParE_toxin"/>
</dbReference>